<proteinExistence type="inferred from homology"/>
<dbReference type="PIRSF" id="PIRSF005096">
    <property type="entry name" value="GALM"/>
    <property type="match status" value="1"/>
</dbReference>
<evidence type="ECO:0000256" key="10">
    <source>
        <dbReference type="PIRSR" id="PIRSR005096-2"/>
    </source>
</evidence>
<protein>
    <recommendedName>
        <fullName evidence="8">Aldose 1-epimerase</fullName>
        <ecNumber evidence="8">5.1.3.3</ecNumber>
    </recommendedName>
</protein>
<evidence type="ECO:0000256" key="8">
    <source>
        <dbReference type="PIRNR" id="PIRNR005096"/>
    </source>
</evidence>
<evidence type="ECO:0000256" key="11">
    <source>
        <dbReference type="PIRSR" id="PIRSR005096-3"/>
    </source>
</evidence>
<name>A0A9X6NQB8_HYPEX</name>
<dbReference type="GO" id="GO:0033499">
    <property type="term" value="P:galactose catabolic process via UDP-galactose, Leloir pathway"/>
    <property type="evidence" value="ECO:0007669"/>
    <property type="project" value="TreeGrafter"/>
</dbReference>
<evidence type="ECO:0000313" key="13">
    <source>
        <dbReference type="Proteomes" id="UP000192578"/>
    </source>
</evidence>
<feature type="binding site" evidence="11">
    <location>
        <begin position="180"/>
        <end position="182"/>
    </location>
    <ligand>
        <name>beta-D-galactose</name>
        <dbReference type="ChEBI" id="CHEBI:27667"/>
    </ligand>
</feature>
<keyword evidence="5 8" id="KW-0413">Isomerase</keyword>
<comment type="caution">
    <text evidence="12">The sequence shown here is derived from an EMBL/GenBank/DDBJ whole genome shotgun (WGS) entry which is preliminary data.</text>
</comment>
<comment type="catalytic activity">
    <reaction evidence="1">
        <text>alpha-D-galactose = beta-D-galactose</text>
        <dbReference type="Rhea" id="RHEA:28675"/>
        <dbReference type="ChEBI" id="CHEBI:27667"/>
        <dbReference type="ChEBI" id="CHEBI:28061"/>
        <dbReference type="EC" id="5.1.3.3"/>
    </reaction>
    <physiologicalReaction direction="right-to-left" evidence="1">
        <dbReference type="Rhea" id="RHEA:28677"/>
    </physiologicalReaction>
</comment>
<evidence type="ECO:0000256" key="1">
    <source>
        <dbReference type="ARBA" id="ARBA00001712"/>
    </source>
</evidence>
<dbReference type="OrthoDB" id="274691at2759"/>
<dbReference type="GO" id="GO:0030246">
    <property type="term" value="F:carbohydrate binding"/>
    <property type="evidence" value="ECO:0007669"/>
    <property type="project" value="InterPro"/>
</dbReference>
<dbReference type="Proteomes" id="UP000192578">
    <property type="component" value="Unassembled WGS sequence"/>
</dbReference>
<evidence type="ECO:0000313" key="12">
    <source>
        <dbReference type="EMBL" id="OWA54099.1"/>
    </source>
</evidence>
<comment type="pathway">
    <text evidence="2">Carbohydrate metabolism; galactose metabolism.</text>
</comment>
<gene>
    <name evidence="12" type="ORF">BV898_18517</name>
</gene>
<dbReference type="Gene3D" id="2.70.98.10">
    <property type="match status" value="1"/>
</dbReference>
<keyword evidence="13" id="KW-1185">Reference proteome</keyword>
<dbReference type="GO" id="GO:0004034">
    <property type="term" value="F:aldose 1-epimerase activity"/>
    <property type="evidence" value="ECO:0007669"/>
    <property type="project" value="UniProtKB-EC"/>
</dbReference>
<dbReference type="EMBL" id="MTYJ01000371">
    <property type="protein sequence ID" value="OWA54099.1"/>
    <property type="molecule type" value="Genomic_DNA"/>
</dbReference>
<dbReference type="InterPro" id="IPR011013">
    <property type="entry name" value="Gal_mutarotase_sf_dom"/>
</dbReference>
<feature type="binding site" evidence="10">
    <location>
        <position position="247"/>
    </location>
    <ligand>
        <name>beta-D-galactose</name>
        <dbReference type="ChEBI" id="CHEBI:27667"/>
    </ligand>
</feature>
<sequence>MRTKVFGKTASSHETIQLYEIENKHGMVLSVINYGARIIGLKVPSRHGELIDVVCGFKSLELYEKDDGYFGAIVGRCACRVSPPSVMIDGNRYNLTENSGDVHFHGGFNGFDKAVWDVSAIEGETGVYGVRLHHISPAGTEGYPGELVTIVEYRLTDQDEVVVKIKATCGEATIVNIPQHSYFNLGGPKEPTIYDHVVSITADSYLAMGKNLVPTGEIVSVKDTVFDLRKPQILGEAIHSTPDDGYDNYWCLTPSPLHVPTLAVNLYHPKTGVNMEVLTTQPGVLMYTGNYLNKSVIGKYGEVLDRHSAMCLETLGYLNAINEPTFPCVIIRPGEPYHHTTIWRFSIK</sequence>
<dbReference type="AlphaFoldDB" id="A0A9X6NQB8"/>
<feature type="active site" description="Proton acceptor" evidence="9">
    <location>
        <position position="313"/>
    </location>
</feature>
<evidence type="ECO:0000256" key="2">
    <source>
        <dbReference type="ARBA" id="ARBA00004947"/>
    </source>
</evidence>
<dbReference type="CDD" id="cd09019">
    <property type="entry name" value="galactose_mutarotase_like"/>
    <property type="match status" value="1"/>
</dbReference>
<evidence type="ECO:0000256" key="5">
    <source>
        <dbReference type="ARBA" id="ARBA00023235"/>
    </source>
</evidence>
<comment type="function">
    <text evidence="7">Mutarotase that catalyzes the interconversion of beta-D-galactose and alpha-D-galactose during galactose metabolism. Beta-D-galactose is metabolized in the liver into glucose 1-phosphate, the primary metabolic fuel, by the action of four enzymes that constitute the Leloir pathway: GALM, GALK1 (galactokinase), GALT (galactose-1-phosphate uridylyltransferase) and GALE (UDP-galactose-4'-epimerase). Involved in the maintenance of the equilibrium between the beta- and alpha-anomers of galactose, therefore ensuring a sufficient supply of the alpha-anomer for GALK1. Also active on D-glucose although shows a preference for galactose over glucose.</text>
</comment>
<feature type="active site" description="Proton donor" evidence="9">
    <location>
        <position position="180"/>
    </location>
</feature>
<dbReference type="SUPFAM" id="SSF74650">
    <property type="entry name" value="Galactose mutarotase-like"/>
    <property type="match status" value="1"/>
</dbReference>
<evidence type="ECO:0000256" key="3">
    <source>
        <dbReference type="ARBA" id="ARBA00005028"/>
    </source>
</evidence>
<comment type="pathway">
    <text evidence="3 8">Carbohydrate metabolism; hexose metabolism.</text>
</comment>
<evidence type="ECO:0000256" key="6">
    <source>
        <dbReference type="ARBA" id="ARBA00023277"/>
    </source>
</evidence>
<evidence type="ECO:0000256" key="4">
    <source>
        <dbReference type="ARBA" id="ARBA00006206"/>
    </source>
</evidence>
<dbReference type="InterPro" id="IPR015443">
    <property type="entry name" value="Aldose_1-epimerase"/>
</dbReference>
<dbReference type="PANTHER" id="PTHR10091:SF0">
    <property type="entry name" value="GALACTOSE MUTAROTASE"/>
    <property type="match status" value="1"/>
</dbReference>
<dbReference type="InterPro" id="IPR047215">
    <property type="entry name" value="Galactose_mutarotase-like"/>
</dbReference>
<keyword evidence="6 8" id="KW-0119">Carbohydrate metabolism</keyword>
<dbReference type="GO" id="GO:0006006">
    <property type="term" value="P:glucose metabolic process"/>
    <property type="evidence" value="ECO:0007669"/>
    <property type="project" value="TreeGrafter"/>
</dbReference>
<dbReference type="EC" id="5.1.3.3" evidence="8"/>
<evidence type="ECO:0000256" key="9">
    <source>
        <dbReference type="PIRSR" id="PIRSR005096-1"/>
    </source>
</evidence>
<dbReference type="PANTHER" id="PTHR10091">
    <property type="entry name" value="ALDOSE-1-EPIMERASE"/>
    <property type="match status" value="1"/>
</dbReference>
<dbReference type="InterPro" id="IPR008183">
    <property type="entry name" value="Aldose_1/G6P_1-epimerase"/>
</dbReference>
<reference evidence="13" key="1">
    <citation type="submission" date="2017-01" db="EMBL/GenBank/DDBJ databases">
        <title>Comparative genomics of anhydrobiosis in the tardigrade Hypsibius dujardini.</title>
        <authorList>
            <person name="Yoshida Y."/>
            <person name="Koutsovoulos G."/>
            <person name="Laetsch D."/>
            <person name="Stevens L."/>
            <person name="Kumar S."/>
            <person name="Horikawa D."/>
            <person name="Ishino K."/>
            <person name="Komine S."/>
            <person name="Tomita M."/>
            <person name="Blaxter M."/>
            <person name="Arakawa K."/>
        </authorList>
    </citation>
    <scope>NUCLEOTIDE SEQUENCE [LARGE SCALE GENOMIC DNA]</scope>
    <source>
        <strain evidence="13">Z151</strain>
    </source>
</reference>
<comment type="catalytic activity">
    <reaction evidence="8">
        <text>alpha-D-glucose = beta-D-glucose</text>
        <dbReference type="Rhea" id="RHEA:10264"/>
        <dbReference type="ChEBI" id="CHEBI:15903"/>
        <dbReference type="ChEBI" id="CHEBI:17925"/>
        <dbReference type="EC" id="5.1.3.3"/>
    </reaction>
</comment>
<accession>A0A9X6NQB8</accession>
<dbReference type="InterPro" id="IPR014718">
    <property type="entry name" value="GH-type_carb-bd"/>
</dbReference>
<organism evidence="12 13">
    <name type="scientific">Hypsibius exemplaris</name>
    <name type="common">Freshwater tardigrade</name>
    <dbReference type="NCBI Taxonomy" id="2072580"/>
    <lineage>
        <taxon>Eukaryota</taxon>
        <taxon>Metazoa</taxon>
        <taxon>Ecdysozoa</taxon>
        <taxon>Tardigrada</taxon>
        <taxon>Eutardigrada</taxon>
        <taxon>Parachela</taxon>
        <taxon>Hypsibioidea</taxon>
        <taxon>Hypsibiidae</taxon>
        <taxon>Hypsibius</taxon>
    </lineage>
</organism>
<comment type="similarity">
    <text evidence="4 8">Belongs to the aldose epimerase family.</text>
</comment>
<evidence type="ECO:0000256" key="7">
    <source>
        <dbReference type="ARBA" id="ARBA00045743"/>
    </source>
</evidence>
<dbReference type="Pfam" id="PF01263">
    <property type="entry name" value="Aldose_epim"/>
    <property type="match status" value="1"/>
</dbReference>